<dbReference type="FunFam" id="1.10.150.60:FF:000016">
    <property type="entry name" value="Putative Lysine-specific demethylase 5B"/>
    <property type="match status" value="1"/>
</dbReference>
<name>A0A4Y6EQZ0_9BILA</name>
<evidence type="ECO:0000256" key="8">
    <source>
        <dbReference type="ARBA" id="ARBA00022833"/>
    </source>
</evidence>
<comment type="similarity">
    <text evidence="3">Belongs to the JARID1 histone demethylase family.</text>
</comment>
<feature type="region of interest" description="Disordered" evidence="17">
    <location>
        <begin position="1383"/>
        <end position="1417"/>
    </location>
</feature>
<evidence type="ECO:0000256" key="10">
    <source>
        <dbReference type="ARBA" id="ARBA00022964"/>
    </source>
</evidence>
<dbReference type="SUPFAM" id="SSF46774">
    <property type="entry name" value="ARID-like"/>
    <property type="match status" value="1"/>
</dbReference>
<dbReference type="Gene3D" id="1.10.150.60">
    <property type="entry name" value="ARID DNA-binding domain"/>
    <property type="match status" value="1"/>
</dbReference>
<dbReference type="Pfam" id="PF02928">
    <property type="entry name" value="zf-C5HC2"/>
    <property type="match status" value="1"/>
</dbReference>
<feature type="compositionally biased region" description="Basic and acidic residues" evidence="17">
    <location>
        <begin position="1389"/>
        <end position="1417"/>
    </location>
</feature>
<dbReference type="PANTHER" id="PTHR10694">
    <property type="entry name" value="LYSINE-SPECIFIC DEMETHYLASE"/>
    <property type="match status" value="1"/>
</dbReference>
<dbReference type="CDD" id="cd15610">
    <property type="entry name" value="PHD3_KDM5A_like"/>
    <property type="match status" value="1"/>
</dbReference>
<dbReference type="EMBL" id="MK234829">
    <property type="protein sequence ID" value="QDF21453.1"/>
    <property type="molecule type" value="mRNA"/>
</dbReference>
<evidence type="ECO:0000256" key="15">
    <source>
        <dbReference type="PROSITE-ProRule" id="PRU00146"/>
    </source>
</evidence>
<keyword evidence="9" id="KW-0156">Chromatin regulator</keyword>
<feature type="domain" description="PHD-type" evidence="18">
    <location>
        <begin position="200"/>
        <end position="250"/>
    </location>
</feature>
<dbReference type="PROSITE" id="PS51011">
    <property type="entry name" value="ARID"/>
    <property type="match status" value="1"/>
</dbReference>
<dbReference type="SMART" id="SM00545">
    <property type="entry name" value="JmjN"/>
    <property type="match status" value="1"/>
</dbReference>
<organism evidence="22">
    <name type="scientific">Brachionus koreanus</name>
    <dbReference type="NCBI Taxonomy" id="1199090"/>
    <lineage>
        <taxon>Eukaryota</taxon>
        <taxon>Metazoa</taxon>
        <taxon>Spiralia</taxon>
        <taxon>Gnathifera</taxon>
        <taxon>Rotifera</taxon>
        <taxon>Eurotatoria</taxon>
        <taxon>Monogononta</taxon>
        <taxon>Pseudotrocha</taxon>
        <taxon>Ploima</taxon>
        <taxon>Brachionidae</taxon>
        <taxon>Brachionus</taxon>
    </lineage>
</organism>
<dbReference type="GO" id="GO:0008168">
    <property type="term" value="F:methyltransferase activity"/>
    <property type="evidence" value="ECO:0007669"/>
    <property type="project" value="UniProtKB-KW"/>
</dbReference>
<evidence type="ECO:0000256" key="11">
    <source>
        <dbReference type="ARBA" id="ARBA00023002"/>
    </source>
</evidence>
<evidence type="ECO:0000313" key="22">
    <source>
        <dbReference type="EMBL" id="QDF21453.1"/>
    </source>
</evidence>
<evidence type="ECO:0000256" key="13">
    <source>
        <dbReference type="ARBA" id="ARBA00023242"/>
    </source>
</evidence>
<comment type="catalytic activity">
    <reaction evidence="14">
        <text>N(6),N(6),N(6)-trimethyl-L-lysyl(4)-[histone H3] + 3 2-oxoglutarate + 3 O2 = L-lysyl(4)-[histone H3] + 3 formaldehyde + 3 succinate + 3 CO2</text>
        <dbReference type="Rhea" id="RHEA:60208"/>
        <dbReference type="Rhea" id="RHEA-COMP:15537"/>
        <dbReference type="Rhea" id="RHEA-COMP:15547"/>
        <dbReference type="ChEBI" id="CHEBI:15379"/>
        <dbReference type="ChEBI" id="CHEBI:16526"/>
        <dbReference type="ChEBI" id="CHEBI:16810"/>
        <dbReference type="ChEBI" id="CHEBI:16842"/>
        <dbReference type="ChEBI" id="CHEBI:29969"/>
        <dbReference type="ChEBI" id="CHEBI:30031"/>
        <dbReference type="ChEBI" id="CHEBI:61961"/>
        <dbReference type="EC" id="1.14.11.67"/>
    </reaction>
</comment>
<dbReference type="PROSITE" id="PS51184">
    <property type="entry name" value="JMJC"/>
    <property type="match status" value="1"/>
</dbReference>
<dbReference type="SMART" id="SM00558">
    <property type="entry name" value="JmjC"/>
    <property type="match status" value="1"/>
</dbReference>
<dbReference type="PANTHER" id="PTHR10694:SF33">
    <property type="entry name" value="LYSINE-SPECIFIC DEMETHYLASE 5"/>
    <property type="match status" value="1"/>
</dbReference>
<dbReference type="GO" id="GO:0006355">
    <property type="term" value="P:regulation of DNA-templated transcription"/>
    <property type="evidence" value="ECO:0007669"/>
    <property type="project" value="TreeGrafter"/>
</dbReference>
<dbReference type="PROSITE" id="PS50016">
    <property type="entry name" value="ZF_PHD_2"/>
    <property type="match status" value="1"/>
</dbReference>
<comment type="subcellular location">
    <subcellularLocation>
        <location evidence="2">Nucleus</location>
    </subcellularLocation>
</comment>
<dbReference type="InterPro" id="IPR048615">
    <property type="entry name" value="KDM5_C-hel"/>
</dbReference>
<keyword evidence="16" id="KW-0175">Coiled coil</keyword>
<dbReference type="InterPro" id="IPR013083">
    <property type="entry name" value="Znf_RING/FYVE/PHD"/>
</dbReference>
<dbReference type="InterPro" id="IPR001606">
    <property type="entry name" value="ARID_dom"/>
</dbReference>
<dbReference type="InterPro" id="IPR013637">
    <property type="entry name" value="Lys_sp_deMease-like_dom"/>
</dbReference>
<dbReference type="InterPro" id="IPR001965">
    <property type="entry name" value="Znf_PHD"/>
</dbReference>
<feature type="coiled-coil region" evidence="16">
    <location>
        <begin position="911"/>
        <end position="938"/>
    </location>
</feature>
<evidence type="ECO:0000256" key="2">
    <source>
        <dbReference type="ARBA" id="ARBA00004123"/>
    </source>
</evidence>
<keyword evidence="6" id="KW-0677">Repeat</keyword>
<dbReference type="SUPFAM" id="SSF57903">
    <property type="entry name" value="FYVE/PHD zinc finger"/>
    <property type="match status" value="2"/>
</dbReference>
<dbReference type="Pfam" id="PF01388">
    <property type="entry name" value="ARID"/>
    <property type="match status" value="1"/>
</dbReference>
<dbReference type="GO" id="GO:0003677">
    <property type="term" value="F:DNA binding"/>
    <property type="evidence" value="ECO:0007669"/>
    <property type="project" value="InterPro"/>
</dbReference>
<dbReference type="PROSITE" id="PS51183">
    <property type="entry name" value="JMJN"/>
    <property type="match status" value="1"/>
</dbReference>
<evidence type="ECO:0000256" key="16">
    <source>
        <dbReference type="SAM" id="Coils"/>
    </source>
</evidence>
<dbReference type="InterPro" id="IPR036431">
    <property type="entry name" value="ARID_dom_sf"/>
</dbReference>
<dbReference type="GO" id="GO:0008270">
    <property type="term" value="F:zinc ion binding"/>
    <property type="evidence" value="ECO:0007669"/>
    <property type="project" value="UniProtKB-KW"/>
</dbReference>
<dbReference type="EC" id="1.14.11.67" evidence="4"/>
<feature type="domain" description="JmjC" evidence="21">
    <location>
        <begin position="344"/>
        <end position="510"/>
    </location>
</feature>
<dbReference type="Pfam" id="PF02373">
    <property type="entry name" value="JmjC"/>
    <property type="match status" value="1"/>
</dbReference>
<evidence type="ECO:0000256" key="1">
    <source>
        <dbReference type="ARBA" id="ARBA00001954"/>
    </source>
</evidence>
<dbReference type="InterPro" id="IPR003349">
    <property type="entry name" value="JmjN"/>
</dbReference>
<dbReference type="GO" id="GO:0032259">
    <property type="term" value="P:methylation"/>
    <property type="evidence" value="ECO:0007669"/>
    <property type="project" value="UniProtKB-KW"/>
</dbReference>
<keyword evidence="11" id="KW-0560">Oxidoreductase</keyword>
<keyword evidence="12" id="KW-0408">Iron</keyword>
<keyword evidence="8" id="KW-0862">Zinc</keyword>
<evidence type="ECO:0000259" key="19">
    <source>
        <dbReference type="PROSITE" id="PS51011"/>
    </source>
</evidence>
<comment type="cofactor">
    <cofactor evidence="1">
        <name>Fe(2+)</name>
        <dbReference type="ChEBI" id="CHEBI:29033"/>
    </cofactor>
</comment>
<keyword evidence="10" id="KW-0223">Dioxygenase</keyword>
<dbReference type="PROSITE" id="PS01359">
    <property type="entry name" value="ZF_PHD_1"/>
    <property type="match status" value="1"/>
</dbReference>
<dbReference type="Pfam" id="PF00628">
    <property type="entry name" value="PHD"/>
    <property type="match status" value="1"/>
</dbReference>
<evidence type="ECO:0000256" key="7">
    <source>
        <dbReference type="ARBA" id="ARBA00022771"/>
    </source>
</evidence>
<evidence type="ECO:0000259" key="21">
    <source>
        <dbReference type="PROSITE" id="PS51184"/>
    </source>
</evidence>
<dbReference type="GO" id="GO:0005634">
    <property type="term" value="C:nucleus"/>
    <property type="evidence" value="ECO:0007669"/>
    <property type="project" value="UniProtKB-SubCell"/>
</dbReference>
<dbReference type="Pfam" id="PF08429">
    <property type="entry name" value="PLU-1"/>
    <property type="match status" value="1"/>
</dbReference>
<evidence type="ECO:0000256" key="3">
    <source>
        <dbReference type="ARBA" id="ARBA00006801"/>
    </source>
</evidence>
<keyword evidence="7 15" id="KW-0863">Zinc-finger</keyword>
<evidence type="ECO:0000256" key="14">
    <source>
        <dbReference type="ARBA" id="ARBA00048734"/>
    </source>
</evidence>
<accession>A0A4Y6EQZ0</accession>
<evidence type="ECO:0000259" key="20">
    <source>
        <dbReference type="PROSITE" id="PS51183"/>
    </source>
</evidence>
<dbReference type="InterPro" id="IPR019787">
    <property type="entry name" value="Znf_PHD-finger"/>
</dbReference>
<evidence type="ECO:0000259" key="18">
    <source>
        <dbReference type="PROSITE" id="PS50016"/>
    </source>
</evidence>
<evidence type="ECO:0000256" key="17">
    <source>
        <dbReference type="SAM" id="MobiDB-lite"/>
    </source>
</evidence>
<dbReference type="Gene3D" id="3.30.40.10">
    <property type="entry name" value="Zinc/RING finger domain, C3HC4 (zinc finger)"/>
    <property type="match status" value="1"/>
</dbReference>
<dbReference type="CDD" id="cd15515">
    <property type="entry name" value="PHD1_KDM5A_like"/>
    <property type="match status" value="1"/>
</dbReference>
<dbReference type="GO" id="GO:0000785">
    <property type="term" value="C:chromatin"/>
    <property type="evidence" value="ECO:0007669"/>
    <property type="project" value="TreeGrafter"/>
</dbReference>
<evidence type="ECO:0000256" key="9">
    <source>
        <dbReference type="ARBA" id="ARBA00022853"/>
    </source>
</evidence>
<sequence>MSQIKLNEITEAITFTPTADEFKEPLEYVEKIRLIGEKYGICKIVPPSDWKPPFAIDMFNFKFRPRIQRLNELEANTRIKLNFLEKISKFWELQGKKFRIPIVEGRQLDIYRLYKMVDEQGGFEPVSKNKRWAYLAKQLNYKDAYTCTTIKMHYENILYPYILFEAGVTLPGESTNRKTSESECKANRKKPKLDEDKIEHIKCLVCDRGDDEAFMLLCDGCDDSYHTFCLYPPLKEIPKGEWRCPVCIAQICKKPTDAYGFGQSKIEYNLSDFGKMADKFKKEYFKKEPRQVLLDECEREFWRILTSPDESVEVEYGADLHTLETGSGFPTKSNKGKYKESFDPYVDSPWNLNNLSLLSKSVLSQMNVDISGMKIPWAYVGMCFSCFCWHVEDHWSYSINYLHMGEPKTWYGVSGLDADKFEQVMKKSAPELFEKSPDLLHHLVTIMNPTLLQEGGVPIHRIHQRAGEFVITFPRAYHAGFNQGFNFAEAVNFCPADWMSIGRAAIQNYKQVKRHTVFSHDELVCKVALNKTNIDLNVSIAIQNELKTMIDQETRERKLLLDKGVKSARRVNFELYSDDERTCDYCKTTCFMSALTCSCQQDRIVCLDHFEHLCAVSTANGKVVQSQAHKLTILFRYEMQELCLMYNKLKQMTDEYFVWCNKVKNLLGINDDPDLEIIESDSTYNKPHFKVFLKLYQEAKEKQYPAKILMFKKMKINLLKQLEDELNRAVTIGKLCKKYLNAFKTGEKSDSDDEVIFVKETSIKSNRPYLNDLKQLLDDLNSLKCDLDEADVFRTLVSESVEYENKIKKMIDEWNLNKLDELTKAVEYLERIDIEFPTNLMHQIRTMHKQAVWLDKVKKIEPNTNITVLQSLLDEFVSESLITKFGDKKCDVIQKNFVDLQELVCVTQTCDEKAKKMINNANKRLENMESLLNECQNIPIKIDNVIKLEDLVHKARLWKQKANELVKSEPYVNELKDLVKESDELQIKFDSVSILHTRLNLFTEWLFKLETTFLKSDSAKTVLDILTPRLDIEHFNHKLQNSLKACASSSSSPILNEVAMSKYMTKRQREKSLTLNLNSSKSDAQEPTIESSLDFYANETNLENLKEKYKSLQYKEIEFIKQSRRLNTERILLLKNFLQNVVLNLSEPINIKENSLNKIKCTSCTSSMLNRIFSSNHFNQCRLCLGLYCSVCNNVNLKQSKLKMAESTNYLCPQCDRSKRPKLDTVVDFLIKFEKLQVKSFESNALQMFVNRALNWNEKYDKLIKEIDGAIQECDGNESTWEEKINPLKKQELHDLHIDGLLLEIDSTKVLQLNDLMEKMECGELAELRSVCDRINEFKDKIQFVEAGPSAPLNSQVSSPIVPATSRSKPAKLEKIKINKIARNSEGNETDKTKIKDARGKKSKIKDSDPPKSRKREINQVYDSDEEQCAALKCLKPMGDNIKWVQCDGDCQKWFHMACVGITKIKRRDKYLCHLCTITQDENSTSSSNTSLNNGKNESKLTYEESMENEDLKNDQDSSLIISKMETDTTESVNLNATIEIIE</sequence>
<evidence type="ECO:0000256" key="12">
    <source>
        <dbReference type="ARBA" id="ARBA00023004"/>
    </source>
</evidence>
<dbReference type="SMART" id="SM00501">
    <property type="entry name" value="BRIGHT"/>
    <property type="match status" value="1"/>
</dbReference>
<protein>
    <recommendedName>
        <fullName evidence="4">[histone H3]-trimethyl-L-lysine(4) demethylase</fullName>
        <ecNumber evidence="4">1.14.11.67</ecNumber>
    </recommendedName>
</protein>
<feature type="domain" description="JmjN" evidence="20">
    <location>
        <begin position="12"/>
        <end position="53"/>
    </location>
</feature>
<dbReference type="InterPro" id="IPR019786">
    <property type="entry name" value="Zinc_finger_PHD-type_CS"/>
</dbReference>
<reference evidence="22" key="1">
    <citation type="submission" date="2018-11" db="EMBL/GenBank/DDBJ databases">
        <authorList>
            <person name="Kim M.-S."/>
            <person name="Lee Y.-H."/>
            <person name="Lee J.-S."/>
        </authorList>
    </citation>
    <scope>NUCLEOTIDE SEQUENCE</scope>
</reference>
<dbReference type="SMART" id="SM01014">
    <property type="entry name" value="ARID"/>
    <property type="match status" value="1"/>
</dbReference>
<dbReference type="InterPro" id="IPR003347">
    <property type="entry name" value="JmjC_dom"/>
</dbReference>
<dbReference type="SUPFAM" id="SSF51197">
    <property type="entry name" value="Clavaminate synthase-like"/>
    <property type="match status" value="1"/>
</dbReference>
<evidence type="ECO:0000256" key="5">
    <source>
        <dbReference type="ARBA" id="ARBA00022723"/>
    </source>
</evidence>
<proteinExistence type="evidence at transcript level"/>
<dbReference type="InterPro" id="IPR004198">
    <property type="entry name" value="Znf_C5HC2"/>
</dbReference>
<dbReference type="InterPro" id="IPR011011">
    <property type="entry name" value="Znf_FYVE_PHD"/>
</dbReference>
<dbReference type="GO" id="GO:0034647">
    <property type="term" value="F:histone H3K4me/H3K4me2/H3K4me3 demethylase activity"/>
    <property type="evidence" value="ECO:0007669"/>
    <property type="project" value="UniProtKB-EC"/>
</dbReference>
<evidence type="ECO:0000256" key="6">
    <source>
        <dbReference type="ARBA" id="ARBA00022737"/>
    </source>
</evidence>
<dbReference type="Pfam" id="PF21323">
    <property type="entry name" value="KDM5_C-hel"/>
    <property type="match status" value="1"/>
</dbReference>
<keyword evidence="22" id="KW-0489">Methyltransferase</keyword>
<dbReference type="Pfam" id="PF02375">
    <property type="entry name" value="JmjN"/>
    <property type="match status" value="1"/>
</dbReference>
<evidence type="ECO:0000256" key="4">
    <source>
        <dbReference type="ARBA" id="ARBA00012902"/>
    </source>
</evidence>
<dbReference type="SMART" id="SM00249">
    <property type="entry name" value="PHD"/>
    <property type="match status" value="2"/>
</dbReference>
<keyword evidence="13" id="KW-0539">Nucleus</keyword>
<dbReference type="Gene3D" id="2.60.120.650">
    <property type="entry name" value="Cupin"/>
    <property type="match status" value="1"/>
</dbReference>
<keyword evidence="22" id="KW-0808">Transferase</keyword>
<keyword evidence="5" id="KW-0479">Metal-binding</keyword>
<feature type="domain" description="ARID" evidence="19">
    <location>
        <begin position="77"/>
        <end position="166"/>
    </location>
</feature>